<organism evidence="1 2">
    <name type="scientific">Pyropia yezoensis</name>
    <name type="common">Susabi-nori</name>
    <name type="synonym">Porphyra yezoensis</name>
    <dbReference type="NCBI Taxonomy" id="2788"/>
    <lineage>
        <taxon>Eukaryota</taxon>
        <taxon>Rhodophyta</taxon>
        <taxon>Bangiophyceae</taxon>
        <taxon>Bangiales</taxon>
        <taxon>Bangiaceae</taxon>
        <taxon>Pyropia</taxon>
    </lineage>
</organism>
<proteinExistence type="predicted"/>
<keyword evidence="2" id="KW-1185">Reference proteome</keyword>
<comment type="caution">
    <text evidence="1">The sequence shown here is derived from an EMBL/GenBank/DDBJ whole genome shotgun (WGS) entry which is preliminary data.</text>
</comment>
<dbReference type="Proteomes" id="UP000798662">
    <property type="component" value="Chromosome 3"/>
</dbReference>
<accession>A0ACC3CB48</accession>
<gene>
    <name evidence="1" type="ORF">I4F81_009683</name>
</gene>
<evidence type="ECO:0000313" key="2">
    <source>
        <dbReference type="Proteomes" id="UP000798662"/>
    </source>
</evidence>
<protein>
    <submittedName>
        <fullName evidence="1">Uncharacterized protein</fullName>
    </submittedName>
</protein>
<reference evidence="1" key="1">
    <citation type="submission" date="2019-11" db="EMBL/GenBank/DDBJ databases">
        <title>Nori genome reveals adaptations in red seaweeds to the harsh intertidal environment.</title>
        <authorList>
            <person name="Wang D."/>
            <person name="Mao Y."/>
        </authorList>
    </citation>
    <scope>NUCLEOTIDE SEQUENCE</scope>
    <source>
        <tissue evidence="1">Gametophyte</tissue>
    </source>
</reference>
<name>A0ACC3CB48_PYRYE</name>
<evidence type="ECO:0000313" key="1">
    <source>
        <dbReference type="EMBL" id="KAK1867174.1"/>
    </source>
</evidence>
<dbReference type="EMBL" id="CM020620">
    <property type="protein sequence ID" value="KAK1867174.1"/>
    <property type="molecule type" value="Genomic_DNA"/>
</dbReference>
<sequence>MADLVRGDEDEPPDGDCDRPPEIRTNVPPFFPAGDGRIAFREVATCTASGLAALARSAAWSPMWPSMRGTTSAVERTPLSVAAMQLRGTSSPSLRVPSSGGQDACHR</sequence>